<dbReference type="GO" id="GO:0003677">
    <property type="term" value="F:DNA binding"/>
    <property type="evidence" value="ECO:0007669"/>
    <property type="project" value="InterPro"/>
</dbReference>
<feature type="region of interest" description="Disordered" evidence="1">
    <location>
        <begin position="37"/>
        <end position="60"/>
    </location>
</feature>
<accession>A0A0P6VIA9</accession>
<evidence type="ECO:0000256" key="1">
    <source>
        <dbReference type="SAM" id="MobiDB-lite"/>
    </source>
</evidence>
<dbReference type="Proteomes" id="UP000048984">
    <property type="component" value="Unassembled WGS sequence"/>
</dbReference>
<sequence length="138" mass="14885">MRLGDVSIAQASIDLKEISARLPGLMVLDPRAKGYVRPDAVLPPREPPTKAEPAELPPMPPQEHAVVAFRRARISLGLTQAQWGDWLGLGRRQVIAYELGDAPIPLGTARLAEAYASGWRPAAWGSPADADAKTDRDS</sequence>
<dbReference type="AlphaFoldDB" id="A0A0P6VIA9"/>
<dbReference type="EMBL" id="LJYW01000001">
    <property type="protein sequence ID" value="KPL50818.1"/>
    <property type="molecule type" value="Genomic_DNA"/>
</dbReference>
<evidence type="ECO:0000313" key="3">
    <source>
        <dbReference type="Proteomes" id="UP000048984"/>
    </source>
</evidence>
<protein>
    <submittedName>
        <fullName evidence="2">Uncharacterized protein</fullName>
    </submittedName>
</protein>
<dbReference type="InterPro" id="IPR001387">
    <property type="entry name" value="Cro/C1-type_HTH"/>
</dbReference>
<gene>
    <name evidence="2" type="ORF">ABB55_00040</name>
</gene>
<comment type="caution">
    <text evidence="2">The sequence shown here is derived from an EMBL/GenBank/DDBJ whole genome shotgun (WGS) entry which is preliminary data.</text>
</comment>
<evidence type="ECO:0000313" key="2">
    <source>
        <dbReference type="EMBL" id="KPL50818.1"/>
    </source>
</evidence>
<dbReference type="InterPro" id="IPR010982">
    <property type="entry name" value="Lambda_DNA-bd_dom_sf"/>
</dbReference>
<organism evidence="2 3">
    <name type="scientific">Prosthecodimorpha hirschii</name>
    <dbReference type="NCBI Taxonomy" id="665126"/>
    <lineage>
        <taxon>Bacteria</taxon>
        <taxon>Pseudomonadati</taxon>
        <taxon>Pseudomonadota</taxon>
        <taxon>Alphaproteobacteria</taxon>
        <taxon>Hyphomicrobiales</taxon>
        <taxon>Ancalomicrobiaceae</taxon>
        <taxon>Prosthecodimorpha</taxon>
    </lineage>
</organism>
<reference evidence="2 3" key="1">
    <citation type="submission" date="2015-09" db="EMBL/GenBank/DDBJ databases">
        <authorList>
            <person name="Jackson K.R."/>
            <person name="Lunt B.L."/>
            <person name="Fisher J.N.B."/>
            <person name="Gardner A.V."/>
            <person name="Bailey M.E."/>
            <person name="Deus L.M."/>
            <person name="Earl A.S."/>
            <person name="Gibby P.D."/>
            <person name="Hartmann K.A."/>
            <person name="Liu J.E."/>
            <person name="Manci A.M."/>
            <person name="Nielsen D.A."/>
            <person name="Solomon M.B."/>
            <person name="Breakwell D.P."/>
            <person name="Burnett S.H."/>
            <person name="Grose J.H."/>
        </authorList>
    </citation>
    <scope>NUCLEOTIDE SEQUENCE [LARGE SCALE GENOMIC DNA]</scope>
    <source>
        <strain evidence="2 3">16</strain>
    </source>
</reference>
<dbReference type="CDD" id="cd00093">
    <property type="entry name" value="HTH_XRE"/>
    <property type="match status" value="1"/>
</dbReference>
<name>A0A0P6VIA9_9HYPH</name>
<dbReference type="SUPFAM" id="SSF47413">
    <property type="entry name" value="lambda repressor-like DNA-binding domains"/>
    <property type="match status" value="1"/>
</dbReference>
<keyword evidence="3" id="KW-1185">Reference proteome</keyword>
<proteinExistence type="predicted"/>
<dbReference type="Gene3D" id="1.10.260.40">
    <property type="entry name" value="lambda repressor-like DNA-binding domains"/>
    <property type="match status" value="1"/>
</dbReference>
<reference evidence="2 3" key="2">
    <citation type="submission" date="2015-10" db="EMBL/GenBank/DDBJ databases">
        <title>Draft Genome Sequence of Prosthecomicrobium hirschii ATCC 27832.</title>
        <authorList>
            <person name="Daniel J."/>
            <person name="Givan S.A."/>
            <person name="Brun Y.V."/>
            <person name="Brown P.J."/>
        </authorList>
    </citation>
    <scope>NUCLEOTIDE SEQUENCE [LARGE SCALE GENOMIC DNA]</scope>
    <source>
        <strain evidence="2 3">16</strain>
    </source>
</reference>